<keyword evidence="5 6" id="KW-0472">Membrane</keyword>
<evidence type="ECO:0000256" key="1">
    <source>
        <dbReference type="ARBA" id="ARBA00004370"/>
    </source>
</evidence>
<dbReference type="CDD" id="cd06662">
    <property type="entry name" value="SURF1"/>
    <property type="match status" value="1"/>
</dbReference>
<keyword evidence="3 6" id="KW-0812">Transmembrane</keyword>
<evidence type="ECO:0000256" key="4">
    <source>
        <dbReference type="ARBA" id="ARBA00022989"/>
    </source>
</evidence>
<comment type="subcellular location">
    <subcellularLocation>
        <location evidence="6">Cell membrane</location>
        <topology evidence="6">Multi-pass membrane protein</topology>
    </subcellularLocation>
    <subcellularLocation>
        <location evidence="1">Membrane</location>
    </subcellularLocation>
</comment>
<comment type="similarity">
    <text evidence="2 6">Belongs to the SURF1 family.</text>
</comment>
<dbReference type="RefSeq" id="WP_145226896.1">
    <property type="nucleotide sequence ID" value="NZ_VIVQ01000001.1"/>
</dbReference>
<dbReference type="Proteomes" id="UP000318297">
    <property type="component" value="Unassembled WGS sequence"/>
</dbReference>
<dbReference type="AlphaFoldDB" id="A0A561EAS7"/>
<evidence type="ECO:0000256" key="3">
    <source>
        <dbReference type="ARBA" id="ARBA00022692"/>
    </source>
</evidence>
<comment type="caution">
    <text evidence="6">Lacks conserved residue(s) required for the propagation of feature annotation.</text>
</comment>
<comment type="caution">
    <text evidence="7">The sequence shown here is derived from an EMBL/GenBank/DDBJ whole genome shotgun (WGS) entry which is preliminary data.</text>
</comment>
<evidence type="ECO:0000313" key="7">
    <source>
        <dbReference type="EMBL" id="TWE12706.1"/>
    </source>
</evidence>
<dbReference type="GO" id="GO:0005886">
    <property type="term" value="C:plasma membrane"/>
    <property type="evidence" value="ECO:0007669"/>
    <property type="project" value="UniProtKB-SubCell"/>
</dbReference>
<protein>
    <recommendedName>
        <fullName evidence="6">SURF1-like protein</fullName>
    </recommendedName>
</protein>
<dbReference type="Pfam" id="PF02104">
    <property type="entry name" value="SURF1"/>
    <property type="match status" value="1"/>
</dbReference>
<sequence length="266" mass="29844">MFRLLLTRRWMTWLLLSILAGVVSYYLGMWQWGRYESKSLLQHQVSDNYNATPKPIGVVLPTEQSTLNKRDKWTQVKLTGSYDSSKLLLVRNRPNDTYYGYEVVIPFEQTDGSTVLVDRGWIPNGNTAAAPNSIPPTPSGTVTVIGWVQPGEANEEKKPVPGQVASINIPEIEQITGETMYSQVYVLMRSETTASGASPARPDPLPAPDPGSYAGINFSYALQWWAAMIGGVIFVLERCRREHDEMVNGPRAKRPKKVRIWDEEDA</sequence>
<dbReference type="EMBL" id="VIVQ01000001">
    <property type="protein sequence ID" value="TWE12706.1"/>
    <property type="molecule type" value="Genomic_DNA"/>
</dbReference>
<evidence type="ECO:0000256" key="5">
    <source>
        <dbReference type="ARBA" id="ARBA00023136"/>
    </source>
</evidence>
<dbReference type="InterPro" id="IPR002994">
    <property type="entry name" value="Surf1/Shy1"/>
</dbReference>
<reference evidence="7 8" key="1">
    <citation type="submission" date="2019-06" db="EMBL/GenBank/DDBJ databases">
        <title>Sequencing the genomes of 1000 actinobacteria strains.</title>
        <authorList>
            <person name="Klenk H.-P."/>
        </authorList>
    </citation>
    <scope>NUCLEOTIDE SEQUENCE [LARGE SCALE GENOMIC DNA]</scope>
    <source>
        <strain evidence="7 8">DSM 19560</strain>
    </source>
</reference>
<name>A0A561EAS7_9MICO</name>
<keyword evidence="8" id="KW-1185">Reference proteome</keyword>
<proteinExistence type="inferred from homology"/>
<evidence type="ECO:0000256" key="6">
    <source>
        <dbReference type="RuleBase" id="RU363076"/>
    </source>
</evidence>
<keyword evidence="6" id="KW-1003">Cell membrane</keyword>
<dbReference type="PANTHER" id="PTHR23427:SF2">
    <property type="entry name" value="SURFEIT LOCUS PROTEIN 1"/>
    <property type="match status" value="1"/>
</dbReference>
<gene>
    <name evidence="7" type="ORF">BKA23_1522</name>
</gene>
<dbReference type="PANTHER" id="PTHR23427">
    <property type="entry name" value="SURFEIT LOCUS PROTEIN"/>
    <property type="match status" value="1"/>
</dbReference>
<keyword evidence="4 6" id="KW-1133">Transmembrane helix</keyword>
<evidence type="ECO:0000313" key="8">
    <source>
        <dbReference type="Proteomes" id="UP000318297"/>
    </source>
</evidence>
<feature type="transmembrane region" description="Helical" evidence="6">
    <location>
        <begin position="12"/>
        <end position="32"/>
    </location>
</feature>
<dbReference type="PROSITE" id="PS50895">
    <property type="entry name" value="SURF1"/>
    <property type="match status" value="1"/>
</dbReference>
<dbReference type="InterPro" id="IPR045214">
    <property type="entry name" value="Surf1/Surf4"/>
</dbReference>
<dbReference type="OrthoDB" id="9807214at2"/>
<evidence type="ECO:0000256" key="2">
    <source>
        <dbReference type="ARBA" id="ARBA00007165"/>
    </source>
</evidence>
<organism evidence="7 8">
    <name type="scientific">Rudaeicoccus suwonensis</name>
    <dbReference type="NCBI Taxonomy" id="657409"/>
    <lineage>
        <taxon>Bacteria</taxon>
        <taxon>Bacillati</taxon>
        <taxon>Actinomycetota</taxon>
        <taxon>Actinomycetes</taxon>
        <taxon>Micrococcales</taxon>
        <taxon>Dermacoccaceae</taxon>
        <taxon>Rudaeicoccus</taxon>
    </lineage>
</organism>
<accession>A0A561EAS7</accession>